<protein>
    <submittedName>
        <fullName evidence="1">Uncharacterized protein</fullName>
    </submittedName>
</protein>
<gene>
    <name evidence="2" type="ORF">CS076_10850</name>
    <name evidence="1" type="ORF">CS078_18690</name>
</gene>
<proteinExistence type="predicted"/>
<evidence type="ECO:0000313" key="2">
    <source>
        <dbReference type="EMBL" id="RLU10846.1"/>
    </source>
</evidence>
<dbReference type="EMBL" id="PEGA01000009">
    <property type="protein sequence ID" value="RLU10846.1"/>
    <property type="molecule type" value="Genomic_DNA"/>
</dbReference>
<dbReference type="AlphaFoldDB" id="A0A3L8CHL3"/>
<evidence type="ECO:0000313" key="4">
    <source>
        <dbReference type="Proteomes" id="UP000282672"/>
    </source>
</evidence>
<accession>A0A3L8CHL3</accession>
<sequence length="71" mass="7734">MSLLAIALYQPTYSSQMYKNPNVGASLLAIAALHPTNFAQMYPNPTVGASLLAIRSDAMCLENIITSLHFY</sequence>
<comment type="caution">
    <text evidence="1">The sequence shown here is derived from an EMBL/GenBank/DDBJ whole genome shotgun (WGS) entry which is preliminary data.</text>
</comment>
<dbReference type="Proteomes" id="UP000282140">
    <property type="component" value="Unassembled WGS sequence"/>
</dbReference>
<dbReference type="EMBL" id="PEGB01000011">
    <property type="protein sequence ID" value="RLU07310.1"/>
    <property type="molecule type" value="Genomic_DNA"/>
</dbReference>
<name>A0A3L8CHL3_9PSED</name>
<reference evidence="3 4" key="1">
    <citation type="journal article" date="2018" name="Front. Microbiol.">
        <title>Discovery of Phloeophagus Beetles as a Source of Pseudomonas Strains That Produce Potentially New Bioactive Substances and Description of Pseudomonas bohemica sp. nov.</title>
        <authorList>
            <person name="Saati-Santamaria Z."/>
            <person name="Lopez-Mondejar R."/>
            <person name="Jimenez-Gomez A."/>
            <person name="Diez-Mendez A."/>
            <person name="Vetrovsky T."/>
            <person name="Igual J.M."/>
            <person name="Velazquez E."/>
            <person name="Kolarik M."/>
            <person name="Rivas R."/>
            <person name="Garcia-Fraile P."/>
        </authorList>
    </citation>
    <scope>NUCLEOTIDE SEQUENCE [LARGE SCALE GENOMIC DNA]</scope>
    <source>
        <strain evidence="2 4">A2-NA12</strain>
        <strain evidence="1 3">A2-NA13</strain>
    </source>
</reference>
<organism evidence="1 3">
    <name type="scientific">Pseudomonas prosekii</name>
    <dbReference type="NCBI Taxonomy" id="1148509"/>
    <lineage>
        <taxon>Bacteria</taxon>
        <taxon>Pseudomonadati</taxon>
        <taxon>Pseudomonadota</taxon>
        <taxon>Gammaproteobacteria</taxon>
        <taxon>Pseudomonadales</taxon>
        <taxon>Pseudomonadaceae</taxon>
        <taxon>Pseudomonas</taxon>
    </lineage>
</organism>
<evidence type="ECO:0000313" key="1">
    <source>
        <dbReference type="EMBL" id="RLU07310.1"/>
    </source>
</evidence>
<evidence type="ECO:0000313" key="3">
    <source>
        <dbReference type="Proteomes" id="UP000282140"/>
    </source>
</evidence>
<dbReference type="Proteomes" id="UP000282672">
    <property type="component" value="Unassembled WGS sequence"/>
</dbReference>
<keyword evidence="3" id="KW-1185">Reference proteome</keyword>